<dbReference type="InterPro" id="IPR029057">
    <property type="entry name" value="PRTase-like"/>
</dbReference>
<proteinExistence type="inferred from homology"/>
<sequence length="271" mass="31453">MLMPKAWWQLPFAGALVLHAKFFNQCQLCQLNHCQPLSIDNVKHRNNSHWFNRLQFLCVDCHQRILWQQSVFSINTDFASGAAHPVIQGIASSFYDYPLNHAMTEFKNHHELRKLMVLVHAIRQLDLPHGCHAQNSAIVIVPTTKQRLIERGFNPLFMLTLYLSFHWQIPIFTQIKREERHHQQGLSRTQRLDNVKNAFYVTTMPQVKNPRIKNLILFDDVVTTGATLQAVLESLFNQIKPSANASPYPYQIHARAILHGRLGFDKKMMIL</sequence>
<dbReference type="Proteomes" id="UP000023795">
    <property type="component" value="Unassembled WGS sequence"/>
</dbReference>
<reference evidence="2 3" key="1">
    <citation type="journal article" date="2013" name="Genome Announc.">
        <title>Genome Sequence of Moraxella macacae 0408225, a Novel Bacterial Species Isolated from a Cynomolgus Macaque with Epistaxis.</title>
        <authorList>
            <person name="Ladner J.T."/>
            <person name="Whitehouse C.A."/>
            <person name="Koroleva G.I."/>
            <person name="Palacios G.F."/>
        </authorList>
    </citation>
    <scope>NUCLEOTIDE SEQUENCE [LARGE SCALE GENOMIC DNA]</scope>
    <source>
        <strain evidence="2 3">0408225</strain>
    </source>
</reference>
<dbReference type="PATRIC" id="fig|1230338.3.peg.1140"/>
<dbReference type="eggNOG" id="COG1040">
    <property type="taxonomic scope" value="Bacteria"/>
</dbReference>
<evidence type="ECO:0000313" key="2">
    <source>
        <dbReference type="EMBL" id="ELA09780.1"/>
    </source>
</evidence>
<dbReference type="Gene3D" id="3.40.50.2020">
    <property type="match status" value="1"/>
</dbReference>
<keyword evidence="3" id="KW-1185">Reference proteome</keyword>
<dbReference type="InterPro" id="IPR000836">
    <property type="entry name" value="PRTase_dom"/>
</dbReference>
<dbReference type="STRING" id="1230338.MOMA_05240"/>
<name>L2FA58_9GAMM</name>
<dbReference type="InterPro" id="IPR051910">
    <property type="entry name" value="ComF/GntX_DNA_util-trans"/>
</dbReference>
<comment type="caution">
    <text evidence="2">The sequence shown here is derived from an EMBL/GenBank/DDBJ whole genome shotgun (WGS) entry which is preliminary data.</text>
</comment>
<dbReference type="CDD" id="cd06223">
    <property type="entry name" value="PRTases_typeI"/>
    <property type="match status" value="1"/>
</dbReference>
<dbReference type="OrthoDB" id="9793412at2"/>
<dbReference type="SUPFAM" id="SSF53271">
    <property type="entry name" value="PRTase-like"/>
    <property type="match status" value="1"/>
</dbReference>
<dbReference type="AlphaFoldDB" id="L2FA58"/>
<gene>
    <name evidence="2" type="ORF">MOMA_05240</name>
</gene>
<comment type="similarity">
    <text evidence="1">Belongs to the ComF/GntX family.</text>
</comment>
<accession>L2FA58</accession>
<organism evidence="2 3">
    <name type="scientific">Moraxella macacae 0408225</name>
    <dbReference type="NCBI Taxonomy" id="1230338"/>
    <lineage>
        <taxon>Bacteria</taxon>
        <taxon>Pseudomonadati</taxon>
        <taxon>Pseudomonadota</taxon>
        <taxon>Gammaproteobacteria</taxon>
        <taxon>Moraxellales</taxon>
        <taxon>Moraxellaceae</taxon>
        <taxon>Moraxella</taxon>
    </lineage>
</organism>
<evidence type="ECO:0000313" key="3">
    <source>
        <dbReference type="Proteomes" id="UP000023795"/>
    </source>
</evidence>
<dbReference type="EMBL" id="ANIN01000001">
    <property type="protein sequence ID" value="ELA09780.1"/>
    <property type="molecule type" value="Genomic_DNA"/>
</dbReference>
<dbReference type="PANTHER" id="PTHR47505">
    <property type="entry name" value="DNA UTILIZATION PROTEIN YHGH"/>
    <property type="match status" value="1"/>
</dbReference>
<dbReference type="PANTHER" id="PTHR47505:SF1">
    <property type="entry name" value="DNA UTILIZATION PROTEIN YHGH"/>
    <property type="match status" value="1"/>
</dbReference>
<evidence type="ECO:0000256" key="1">
    <source>
        <dbReference type="ARBA" id="ARBA00008007"/>
    </source>
</evidence>
<protein>
    <submittedName>
        <fullName evidence="2">Competence protein F</fullName>
    </submittedName>
</protein>